<dbReference type="Proteomes" id="UP001647436">
    <property type="component" value="Unassembled WGS sequence"/>
</dbReference>
<keyword evidence="1" id="KW-1133">Transmembrane helix</keyword>
<feature type="transmembrane region" description="Helical" evidence="1">
    <location>
        <begin position="46"/>
        <end position="66"/>
    </location>
</feature>
<keyword evidence="3" id="KW-1185">Reference proteome</keyword>
<evidence type="ECO:0000313" key="3">
    <source>
        <dbReference type="Proteomes" id="UP001647436"/>
    </source>
</evidence>
<dbReference type="RefSeq" id="WP_211456417.1">
    <property type="nucleotide sequence ID" value="NZ_JAANES010000001.1"/>
</dbReference>
<evidence type="ECO:0000313" key="2">
    <source>
        <dbReference type="EMBL" id="MBS3018565.1"/>
    </source>
</evidence>
<dbReference type="InterPro" id="IPR007251">
    <property type="entry name" value="Iron_permease_Fet4"/>
</dbReference>
<organism evidence="2 3">
    <name type="scientific">Comamonas brasiliensis</name>
    <dbReference type="NCBI Taxonomy" id="1812482"/>
    <lineage>
        <taxon>Bacteria</taxon>
        <taxon>Pseudomonadati</taxon>
        <taxon>Pseudomonadota</taxon>
        <taxon>Betaproteobacteria</taxon>
        <taxon>Burkholderiales</taxon>
        <taxon>Comamonadaceae</taxon>
        <taxon>Comamonas</taxon>
    </lineage>
</organism>
<proteinExistence type="predicted"/>
<dbReference type="EMBL" id="JAANES010000001">
    <property type="protein sequence ID" value="MBS3018565.1"/>
    <property type="molecule type" value="Genomic_DNA"/>
</dbReference>
<comment type="caution">
    <text evidence="2">The sequence shown here is derived from an EMBL/GenBank/DDBJ whole genome shotgun (WGS) entry which is preliminary data.</text>
</comment>
<dbReference type="Pfam" id="PF04120">
    <property type="entry name" value="Iron_permease"/>
    <property type="match status" value="1"/>
</dbReference>
<evidence type="ECO:0008006" key="4">
    <source>
        <dbReference type="Google" id="ProtNLM"/>
    </source>
</evidence>
<evidence type="ECO:0000256" key="1">
    <source>
        <dbReference type="SAM" id="Phobius"/>
    </source>
</evidence>
<accession>A0ABS5LPY4</accession>
<keyword evidence="1" id="KW-0472">Membrane</keyword>
<gene>
    <name evidence="2" type="ORF">DJFAAGMI_01297</name>
</gene>
<protein>
    <recommendedName>
        <fullName evidence="4">Low affinity iron permease family protein</fullName>
    </recommendedName>
</protein>
<feature type="transmembrane region" description="Helical" evidence="1">
    <location>
        <begin position="78"/>
        <end position="95"/>
    </location>
</feature>
<reference evidence="2 3" key="1">
    <citation type="submission" date="2020-03" db="EMBL/GenBank/DDBJ databases">
        <title>The role of nitrogen metabolism on polyethylene biodegradation.</title>
        <authorList>
            <person name="Peixoto J."/>
            <person name="Vizzotto C.S."/>
            <person name="Ramos A."/>
            <person name="Alves G."/>
            <person name="Steindorff A."/>
            <person name="Kruger R."/>
        </authorList>
    </citation>
    <scope>NUCLEOTIDE SEQUENCE [LARGE SCALE GENOMIC DNA]</scope>
    <source>
        <strain evidence="2 3">PE63</strain>
    </source>
</reference>
<name>A0ABS5LPY4_9BURK</name>
<keyword evidence="1" id="KW-0812">Transmembrane</keyword>
<sequence length="161" mass="17453">MQNIKSSCATASATPDVTSEVTSDSKSKHSGLLANFDHFANHVTSWVGTPIAFGSALGGVIIWALVGPVFKYSENWQLIINTGTSVVTFLMVFLIQQSQSKDSVALHLKLDELLKATKSANNQMMCIEDLDEEELRSMAAHYLKLAKNAQHSANSKAVPSQ</sequence>